<reference evidence="2" key="1">
    <citation type="journal article" date="2022" name="Mol. Ecol. Resour.">
        <title>The genomes of chicory, endive, great burdock and yacon provide insights into Asteraceae palaeo-polyploidization history and plant inulin production.</title>
        <authorList>
            <person name="Fan W."/>
            <person name="Wang S."/>
            <person name="Wang H."/>
            <person name="Wang A."/>
            <person name="Jiang F."/>
            <person name="Liu H."/>
            <person name="Zhao H."/>
            <person name="Xu D."/>
            <person name="Zhang Y."/>
        </authorList>
    </citation>
    <scope>NUCLEOTIDE SEQUENCE [LARGE SCALE GENOMIC DNA]</scope>
    <source>
        <strain evidence="2">cv. Yunnan</strain>
    </source>
</reference>
<keyword evidence="2" id="KW-1185">Reference proteome</keyword>
<gene>
    <name evidence="1" type="ORF">L1987_59983</name>
</gene>
<reference evidence="1 2" key="2">
    <citation type="journal article" date="2022" name="Mol. Ecol. Resour.">
        <title>The genomes of chicory, endive, great burdock and yacon provide insights into Asteraceae paleo-polyploidization history and plant inulin production.</title>
        <authorList>
            <person name="Fan W."/>
            <person name="Wang S."/>
            <person name="Wang H."/>
            <person name="Wang A."/>
            <person name="Jiang F."/>
            <person name="Liu H."/>
            <person name="Zhao H."/>
            <person name="Xu D."/>
            <person name="Zhang Y."/>
        </authorList>
    </citation>
    <scope>NUCLEOTIDE SEQUENCE [LARGE SCALE GENOMIC DNA]</scope>
    <source>
        <strain evidence="2">cv. Yunnan</strain>
        <tissue evidence="1">Leaves</tissue>
    </source>
</reference>
<evidence type="ECO:0000313" key="2">
    <source>
        <dbReference type="Proteomes" id="UP001056120"/>
    </source>
</evidence>
<accession>A0ACB9D771</accession>
<name>A0ACB9D771_9ASTR</name>
<comment type="caution">
    <text evidence="1">The sequence shown here is derived from an EMBL/GenBank/DDBJ whole genome shotgun (WGS) entry which is preliminary data.</text>
</comment>
<sequence>MLITGHIFMYSMQFSHHSEHLIYMSLKPEKVIFMAAKCSVAPAVVWNWVIEALATSEQADISTLIGLVKMAPAISGDAGKNTREIVSLRILESLFDHGDEAAVDAKTHKISFDSSERCEDVLKKILHETPEQMDKLEKEKWDVGSLLKCKRLSMPKCLLEKLKEALLDDNNPLLASLKEKSILVISNASEDTSPANDELPLNPGKDTNKFQENVLQDDNMPQDTYTEVHNKRVSVDNNENLEFVVKSIDSNNIVQPNNERADDDGDDERTDIAARKEAFLNSQCTISRDSLTLSEWSEMDLCMKCNESGELLVCSSDSCPLRFHESCMGSAASLEENGKFLCPFCAYSRAISKYQEAKRNASLARKNLQAFSSFTVKPRPNKSSTKSSDLEENEDREMGANDVNCTSNEKDPTLPDPMIPDVNVDVDPSTEQTTELPQNPIPEPSTPKQKCKEKESQRSTETSLTIRLRKRKAKQTPPPVPLLRRKKLPWTKSEEETLKEGVERYSGANIAKIPWKEILNCGHNVFHKGRTAIDLKDKWRNICK</sequence>
<evidence type="ECO:0000313" key="1">
    <source>
        <dbReference type="EMBL" id="KAI3742303.1"/>
    </source>
</evidence>
<proteinExistence type="predicted"/>
<dbReference type="EMBL" id="CM042037">
    <property type="protein sequence ID" value="KAI3742303.1"/>
    <property type="molecule type" value="Genomic_DNA"/>
</dbReference>
<organism evidence="1 2">
    <name type="scientific">Smallanthus sonchifolius</name>
    <dbReference type="NCBI Taxonomy" id="185202"/>
    <lineage>
        <taxon>Eukaryota</taxon>
        <taxon>Viridiplantae</taxon>
        <taxon>Streptophyta</taxon>
        <taxon>Embryophyta</taxon>
        <taxon>Tracheophyta</taxon>
        <taxon>Spermatophyta</taxon>
        <taxon>Magnoliopsida</taxon>
        <taxon>eudicotyledons</taxon>
        <taxon>Gunneridae</taxon>
        <taxon>Pentapetalae</taxon>
        <taxon>asterids</taxon>
        <taxon>campanulids</taxon>
        <taxon>Asterales</taxon>
        <taxon>Asteraceae</taxon>
        <taxon>Asteroideae</taxon>
        <taxon>Heliantheae alliance</taxon>
        <taxon>Millerieae</taxon>
        <taxon>Smallanthus</taxon>
    </lineage>
</organism>
<protein>
    <submittedName>
        <fullName evidence="1">Uncharacterized protein</fullName>
    </submittedName>
</protein>
<dbReference type="Proteomes" id="UP001056120">
    <property type="component" value="Linkage Group LG20"/>
</dbReference>